<dbReference type="EMBL" id="PKPP01002816">
    <property type="protein sequence ID" value="PWA72947.1"/>
    <property type="molecule type" value="Genomic_DNA"/>
</dbReference>
<evidence type="ECO:0000313" key="2">
    <source>
        <dbReference type="Proteomes" id="UP000245207"/>
    </source>
</evidence>
<dbReference type="AlphaFoldDB" id="A0A2U1NHE7"/>
<gene>
    <name evidence="1" type="ORF">CTI12_AA263160</name>
</gene>
<dbReference type="GO" id="GO:0016301">
    <property type="term" value="F:kinase activity"/>
    <property type="evidence" value="ECO:0007669"/>
    <property type="project" value="UniProtKB-KW"/>
</dbReference>
<keyword evidence="1" id="KW-0418">Kinase</keyword>
<keyword evidence="1" id="KW-0808">Transferase</keyword>
<organism evidence="1 2">
    <name type="scientific">Artemisia annua</name>
    <name type="common">Sweet wormwood</name>
    <dbReference type="NCBI Taxonomy" id="35608"/>
    <lineage>
        <taxon>Eukaryota</taxon>
        <taxon>Viridiplantae</taxon>
        <taxon>Streptophyta</taxon>
        <taxon>Embryophyta</taxon>
        <taxon>Tracheophyta</taxon>
        <taxon>Spermatophyta</taxon>
        <taxon>Magnoliopsida</taxon>
        <taxon>eudicotyledons</taxon>
        <taxon>Gunneridae</taxon>
        <taxon>Pentapetalae</taxon>
        <taxon>asterids</taxon>
        <taxon>campanulids</taxon>
        <taxon>Asterales</taxon>
        <taxon>Asteraceae</taxon>
        <taxon>Asteroideae</taxon>
        <taxon>Anthemideae</taxon>
        <taxon>Artemisiinae</taxon>
        <taxon>Artemisia</taxon>
    </lineage>
</organism>
<dbReference type="Gene3D" id="1.10.510.10">
    <property type="entry name" value="Transferase(Phosphotransferase) domain 1"/>
    <property type="match status" value="1"/>
</dbReference>
<dbReference type="SUPFAM" id="SSF56112">
    <property type="entry name" value="Protein kinase-like (PK-like)"/>
    <property type="match status" value="1"/>
</dbReference>
<sequence>MDESQIEVPRGDIDRDGHHLFMVASPDGTCYLVNKQSGIIYWSLKTNRLLRVAFRGDDVNDYLDLRPDDYKIRMYHFQPHRPRPQLIPYDTVELLKCHFDQHYGEKGTEVSIKETCYFIEYGSGVVNGPVDCERGVVESNASWNFFKLKRVEYFLRRSSPMWSLRFASIEAWFPSSSHEECIRVPCVVYHALDTRSFIKVCKEYNLHPLPSGCSPNELMITNNKRIDLPLRDDLAVKENDGTFIFNGKYDGVNAVIKKVRKRLDVEKTIQKLRLSPYHPNVCAFLGWESDGEFDYFAFEECGQSLEESMHTIKTHFELTS</sequence>
<protein>
    <submittedName>
        <fullName evidence="1">Serine/threonine-protein kinase/endoribonuclease IRE1</fullName>
    </submittedName>
</protein>
<dbReference type="Proteomes" id="UP000245207">
    <property type="component" value="Unassembled WGS sequence"/>
</dbReference>
<comment type="caution">
    <text evidence="1">The sequence shown here is derived from an EMBL/GenBank/DDBJ whole genome shotgun (WGS) entry which is preliminary data.</text>
</comment>
<name>A0A2U1NHE7_ARTAN</name>
<reference evidence="1 2" key="1">
    <citation type="journal article" date="2018" name="Mol. Plant">
        <title>The genome of Artemisia annua provides insight into the evolution of Asteraceae family and artemisinin biosynthesis.</title>
        <authorList>
            <person name="Shen Q."/>
            <person name="Zhang L."/>
            <person name="Liao Z."/>
            <person name="Wang S."/>
            <person name="Yan T."/>
            <person name="Shi P."/>
            <person name="Liu M."/>
            <person name="Fu X."/>
            <person name="Pan Q."/>
            <person name="Wang Y."/>
            <person name="Lv Z."/>
            <person name="Lu X."/>
            <person name="Zhang F."/>
            <person name="Jiang W."/>
            <person name="Ma Y."/>
            <person name="Chen M."/>
            <person name="Hao X."/>
            <person name="Li L."/>
            <person name="Tang Y."/>
            <person name="Lv G."/>
            <person name="Zhou Y."/>
            <person name="Sun X."/>
            <person name="Brodelius P.E."/>
            <person name="Rose J.K.C."/>
            <person name="Tang K."/>
        </authorList>
    </citation>
    <scope>NUCLEOTIDE SEQUENCE [LARGE SCALE GENOMIC DNA]</scope>
    <source>
        <strain evidence="2">cv. Huhao1</strain>
        <tissue evidence="1">Leaf</tissue>
    </source>
</reference>
<evidence type="ECO:0000313" key="1">
    <source>
        <dbReference type="EMBL" id="PWA72947.1"/>
    </source>
</evidence>
<keyword evidence="2" id="KW-1185">Reference proteome</keyword>
<accession>A0A2U1NHE7</accession>
<proteinExistence type="predicted"/>
<dbReference type="InterPro" id="IPR011009">
    <property type="entry name" value="Kinase-like_dom_sf"/>
</dbReference>